<keyword evidence="2" id="KW-0540">Nuclease</keyword>
<evidence type="ECO:0000256" key="7">
    <source>
        <dbReference type="ARBA" id="ARBA00022884"/>
    </source>
</evidence>
<dbReference type="InterPro" id="IPR004659">
    <property type="entry name" value="RNase_E/G"/>
</dbReference>
<dbReference type="InterPro" id="IPR012340">
    <property type="entry name" value="NA-bd_OB-fold"/>
</dbReference>
<name>A0A369TDL0_9PROT</name>
<evidence type="ECO:0000256" key="4">
    <source>
        <dbReference type="ARBA" id="ARBA00022759"/>
    </source>
</evidence>
<keyword evidence="6" id="KW-0460">Magnesium</keyword>
<dbReference type="PANTHER" id="PTHR30001">
    <property type="entry name" value="RIBONUCLEASE"/>
    <property type="match status" value="1"/>
</dbReference>
<feature type="domain" description="RNA-binding protein AU-1/Ribonuclease E/G" evidence="8">
    <location>
        <begin position="131"/>
        <end position="289"/>
    </location>
</feature>
<evidence type="ECO:0000256" key="1">
    <source>
        <dbReference type="ARBA" id="ARBA00001946"/>
    </source>
</evidence>
<comment type="cofactor">
    <cofactor evidence="1">
        <name>Mg(2+)</name>
        <dbReference type="ChEBI" id="CHEBI:18420"/>
    </cofactor>
</comment>
<keyword evidence="3" id="KW-0479">Metal-binding</keyword>
<dbReference type="AlphaFoldDB" id="A0A369TDL0"/>
<dbReference type="GO" id="GO:0046872">
    <property type="term" value="F:metal ion binding"/>
    <property type="evidence" value="ECO:0007669"/>
    <property type="project" value="UniProtKB-KW"/>
</dbReference>
<comment type="caution">
    <text evidence="9">The sequence shown here is derived from an EMBL/GenBank/DDBJ whole genome shotgun (WGS) entry which is preliminary data.</text>
</comment>
<evidence type="ECO:0000256" key="5">
    <source>
        <dbReference type="ARBA" id="ARBA00022801"/>
    </source>
</evidence>
<reference evidence="9 10" key="1">
    <citation type="submission" date="2018-07" db="EMBL/GenBank/DDBJ databases">
        <title>Venubactetium sediminum gen. nov., sp. nov., isolated from a marine solar saltern.</title>
        <authorList>
            <person name="Wang S."/>
        </authorList>
    </citation>
    <scope>NUCLEOTIDE SEQUENCE [LARGE SCALE GENOMIC DNA]</scope>
    <source>
        <strain evidence="9 10">WD2A32</strain>
    </source>
</reference>
<keyword evidence="5" id="KW-0378">Hydrolase</keyword>
<dbReference type="PANTHER" id="PTHR30001:SF1">
    <property type="entry name" value="RIBONUCLEASE E_G-LIKE PROTEIN, CHLOROPLASTIC"/>
    <property type="match status" value="1"/>
</dbReference>
<dbReference type="Pfam" id="PF10150">
    <property type="entry name" value="RNase_E_G"/>
    <property type="match status" value="1"/>
</dbReference>
<evidence type="ECO:0000259" key="8">
    <source>
        <dbReference type="Pfam" id="PF10150"/>
    </source>
</evidence>
<protein>
    <recommendedName>
        <fullName evidence="8">RNA-binding protein AU-1/Ribonuclease E/G domain-containing protein</fullName>
    </recommendedName>
</protein>
<organism evidence="9 10">
    <name type="scientific">Ferruginivarius sediminum</name>
    <dbReference type="NCBI Taxonomy" id="2661937"/>
    <lineage>
        <taxon>Bacteria</taxon>
        <taxon>Pseudomonadati</taxon>
        <taxon>Pseudomonadota</taxon>
        <taxon>Alphaproteobacteria</taxon>
        <taxon>Rhodospirillales</taxon>
        <taxon>Rhodospirillaceae</taxon>
        <taxon>Ferruginivarius</taxon>
    </lineage>
</organism>
<keyword evidence="7" id="KW-0694">RNA-binding</keyword>
<dbReference type="GO" id="GO:0016787">
    <property type="term" value="F:hydrolase activity"/>
    <property type="evidence" value="ECO:0007669"/>
    <property type="project" value="UniProtKB-KW"/>
</dbReference>
<dbReference type="Gene3D" id="2.40.50.140">
    <property type="entry name" value="Nucleic acid-binding proteins"/>
    <property type="match status" value="1"/>
</dbReference>
<evidence type="ECO:0000313" key="10">
    <source>
        <dbReference type="Proteomes" id="UP000253941"/>
    </source>
</evidence>
<dbReference type="GO" id="GO:0004540">
    <property type="term" value="F:RNA nuclease activity"/>
    <property type="evidence" value="ECO:0007669"/>
    <property type="project" value="InterPro"/>
</dbReference>
<sequence>MSARALVEARPGETRAAVLDTDGALLDVLVLRDDTPEVVGGQYLGRVTAFDPGLQAAFVDIGLARPALLPKRAAKGRLNQGDSVVVEVVRAPAPDKGAKVTARIAEPPPAEGAPPRLLRAADPLAELLERHDPAEIVVDGIEVRGRLQRRLPGLADRISGYAGAVPLFAAEGLDAELDALLDPEVPLPGGGLLRIEPVRTLTAIDVDAGAREARGGAGRMALDLDMAAATEIARQIGLRALSGLIVIDFLELAEKSARQQVTDALKAALPDADVGSMRASGLVEMSRRRGRIPLHELLAEPCGRGGGGYVKTAMTVAFELLRDVCREAAANPGRAVSVVAAPSVVAALEGAASEARAAAERTLGRPFACRADPARPRESYEILLG</sequence>
<dbReference type="InterPro" id="IPR019307">
    <property type="entry name" value="RNA-bd_AU-1/RNase_E/G"/>
</dbReference>
<evidence type="ECO:0000256" key="6">
    <source>
        <dbReference type="ARBA" id="ARBA00022842"/>
    </source>
</evidence>
<dbReference type="GO" id="GO:0006364">
    <property type="term" value="P:rRNA processing"/>
    <property type="evidence" value="ECO:0007669"/>
    <property type="project" value="TreeGrafter"/>
</dbReference>
<keyword evidence="10" id="KW-1185">Reference proteome</keyword>
<dbReference type="GO" id="GO:0003723">
    <property type="term" value="F:RNA binding"/>
    <property type="evidence" value="ECO:0007669"/>
    <property type="project" value="UniProtKB-KW"/>
</dbReference>
<dbReference type="GO" id="GO:0004519">
    <property type="term" value="F:endonuclease activity"/>
    <property type="evidence" value="ECO:0007669"/>
    <property type="project" value="UniProtKB-KW"/>
</dbReference>
<dbReference type="RefSeq" id="WP_114581189.1">
    <property type="nucleotide sequence ID" value="NZ_QPMH01000004.1"/>
</dbReference>
<dbReference type="SUPFAM" id="SSF50249">
    <property type="entry name" value="Nucleic acid-binding proteins"/>
    <property type="match status" value="1"/>
</dbReference>
<gene>
    <name evidence="9" type="ORF">DRB17_05480</name>
</gene>
<dbReference type="GO" id="GO:0005737">
    <property type="term" value="C:cytoplasm"/>
    <property type="evidence" value="ECO:0007669"/>
    <property type="project" value="TreeGrafter"/>
</dbReference>
<evidence type="ECO:0000313" key="9">
    <source>
        <dbReference type="EMBL" id="RDD62614.1"/>
    </source>
</evidence>
<evidence type="ECO:0000256" key="3">
    <source>
        <dbReference type="ARBA" id="ARBA00022723"/>
    </source>
</evidence>
<dbReference type="CDD" id="cd04453">
    <property type="entry name" value="S1_RNase_E"/>
    <property type="match status" value="1"/>
</dbReference>
<evidence type="ECO:0000256" key="2">
    <source>
        <dbReference type="ARBA" id="ARBA00022722"/>
    </source>
</evidence>
<dbReference type="Proteomes" id="UP000253941">
    <property type="component" value="Unassembled WGS sequence"/>
</dbReference>
<dbReference type="EMBL" id="QPMH01000004">
    <property type="protein sequence ID" value="RDD62614.1"/>
    <property type="molecule type" value="Genomic_DNA"/>
</dbReference>
<accession>A0A369TDL0</accession>
<keyword evidence="4" id="KW-0255">Endonuclease</keyword>
<proteinExistence type="predicted"/>